<evidence type="ECO:0000313" key="2">
    <source>
        <dbReference type="EMBL" id="KAJ0184422.1"/>
    </source>
</evidence>
<organism evidence="2 3">
    <name type="scientific">Lactuca sativa</name>
    <name type="common">Garden lettuce</name>
    <dbReference type="NCBI Taxonomy" id="4236"/>
    <lineage>
        <taxon>Eukaryota</taxon>
        <taxon>Viridiplantae</taxon>
        <taxon>Streptophyta</taxon>
        <taxon>Embryophyta</taxon>
        <taxon>Tracheophyta</taxon>
        <taxon>Spermatophyta</taxon>
        <taxon>Magnoliopsida</taxon>
        <taxon>eudicotyledons</taxon>
        <taxon>Gunneridae</taxon>
        <taxon>Pentapetalae</taxon>
        <taxon>asterids</taxon>
        <taxon>campanulids</taxon>
        <taxon>Asterales</taxon>
        <taxon>Asteraceae</taxon>
        <taxon>Cichorioideae</taxon>
        <taxon>Cichorieae</taxon>
        <taxon>Lactucinae</taxon>
        <taxon>Lactuca</taxon>
    </lineage>
</organism>
<gene>
    <name evidence="2" type="ORF">LSAT_V11C000506770</name>
</gene>
<comment type="caution">
    <text evidence="2">The sequence shown here is derived from an EMBL/GenBank/DDBJ whole genome shotgun (WGS) entry which is preliminary data.</text>
</comment>
<accession>A0A9R1UC56</accession>
<reference evidence="2 3" key="1">
    <citation type="journal article" date="2017" name="Nat. Commun.">
        <title>Genome assembly with in vitro proximity ligation data and whole-genome triplication in lettuce.</title>
        <authorList>
            <person name="Reyes-Chin-Wo S."/>
            <person name="Wang Z."/>
            <person name="Yang X."/>
            <person name="Kozik A."/>
            <person name="Arikit S."/>
            <person name="Song C."/>
            <person name="Xia L."/>
            <person name="Froenicke L."/>
            <person name="Lavelle D.O."/>
            <person name="Truco M.J."/>
            <person name="Xia R."/>
            <person name="Zhu S."/>
            <person name="Xu C."/>
            <person name="Xu H."/>
            <person name="Xu X."/>
            <person name="Cox K."/>
            <person name="Korf I."/>
            <person name="Meyers B.C."/>
            <person name="Michelmore R.W."/>
        </authorList>
    </citation>
    <scope>NUCLEOTIDE SEQUENCE [LARGE SCALE GENOMIC DNA]</scope>
    <source>
        <strain evidence="3">cv. Salinas</strain>
        <tissue evidence="2">Seedlings</tissue>
    </source>
</reference>
<name>A0A9R1UC56_LACSA</name>
<evidence type="ECO:0000313" key="3">
    <source>
        <dbReference type="Proteomes" id="UP000235145"/>
    </source>
</evidence>
<protein>
    <submittedName>
        <fullName evidence="2">Uncharacterized protein</fullName>
    </submittedName>
</protein>
<sequence length="72" mass="8547">MLITVKKQECYNSLKGRDIGCSSIFHSNFKFIAYLLVEDNEDIFRCLIFNRYILCIIVNGLTVFMNRFLNMR</sequence>
<proteinExistence type="predicted"/>
<keyword evidence="1" id="KW-0472">Membrane</keyword>
<keyword evidence="1" id="KW-1133">Transmembrane helix</keyword>
<keyword evidence="3" id="KW-1185">Reference proteome</keyword>
<keyword evidence="1" id="KW-0812">Transmembrane</keyword>
<dbReference type="AlphaFoldDB" id="A0A9R1UC56"/>
<feature type="transmembrane region" description="Helical" evidence="1">
    <location>
        <begin position="49"/>
        <end position="69"/>
    </location>
</feature>
<dbReference type="EMBL" id="NBSK02000016">
    <property type="protein sequence ID" value="KAJ0184422.1"/>
    <property type="molecule type" value="Genomic_DNA"/>
</dbReference>
<dbReference type="Proteomes" id="UP000235145">
    <property type="component" value="Unassembled WGS sequence"/>
</dbReference>
<evidence type="ECO:0000256" key="1">
    <source>
        <dbReference type="SAM" id="Phobius"/>
    </source>
</evidence>